<dbReference type="InterPro" id="IPR021409">
    <property type="entry name" value="DUF3047"/>
</dbReference>
<dbReference type="Proteomes" id="UP001240697">
    <property type="component" value="Chromosome"/>
</dbReference>
<sequence length="245" mass="26766">MRTFTRGPALAVAAALGLCAGSGWAQDDIALTFSKMSTGPLPAPWHFATLPGKNATEFTVAELDGQHVLRVATQDAYGNMVYALHQAPSASPQLQWRWRVDHLVEKADISRKAGDDSALKLCVSFDFDKSQLSLGERTRLRLGRISTGENIPAETLCYVWDNKQAVGSTQHNAFTHRMRYIVLQSGEQHLGQWVAEQRNLAADYAQVFGDESSAMPMLIGITISADSDNTHGSGLAYMGDIHLHP</sequence>
<feature type="signal peptide" evidence="1">
    <location>
        <begin position="1"/>
        <end position="25"/>
    </location>
</feature>
<evidence type="ECO:0000313" key="3">
    <source>
        <dbReference type="Proteomes" id="UP001240697"/>
    </source>
</evidence>
<dbReference type="Pfam" id="PF11249">
    <property type="entry name" value="DUF3047"/>
    <property type="match status" value="1"/>
</dbReference>
<reference evidence="2 3" key="1">
    <citation type="submission" date="2023-05" db="EMBL/GenBank/DDBJ databases">
        <authorList>
            <person name="Yin Y."/>
            <person name="Lu Z."/>
        </authorList>
    </citation>
    <scope>NUCLEOTIDE SEQUENCE [LARGE SCALE GENOMIC DNA]</scope>
    <source>
        <strain evidence="2 3">ZM22</strain>
    </source>
</reference>
<dbReference type="RefSeq" id="WP_283487017.1">
    <property type="nucleotide sequence ID" value="NZ_CP125947.1"/>
</dbReference>
<proteinExistence type="predicted"/>
<evidence type="ECO:0000256" key="1">
    <source>
        <dbReference type="SAM" id="SignalP"/>
    </source>
</evidence>
<dbReference type="EMBL" id="CP125947">
    <property type="protein sequence ID" value="WHS65924.1"/>
    <property type="molecule type" value="Genomic_DNA"/>
</dbReference>
<name>A0ABY8SS95_9BURK</name>
<feature type="chain" id="PRO_5047470559" evidence="1">
    <location>
        <begin position="26"/>
        <end position="245"/>
    </location>
</feature>
<keyword evidence="3" id="KW-1185">Reference proteome</keyword>
<keyword evidence="1" id="KW-0732">Signal</keyword>
<evidence type="ECO:0000313" key="2">
    <source>
        <dbReference type="EMBL" id="WHS65924.1"/>
    </source>
</evidence>
<organism evidence="2 3">
    <name type="scientific">Comamonas resistens</name>
    <dbReference type="NCBI Taxonomy" id="3046670"/>
    <lineage>
        <taxon>Bacteria</taxon>
        <taxon>Pseudomonadati</taxon>
        <taxon>Pseudomonadota</taxon>
        <taxon>Betaproteobacteria</taxon>
        <taxon>Burkholderiales</taxon>
        <taxon>Comamonadaceae</taxon>
        <taxon>Comamonas</taxon>
    </lineage>
</organism>
<protein>
    <submittedName>
        <fullName evidence="2">DUF3047 domain-containing protein</fullName>
    </submittedName>
</protein>
<accession>A0ABY8SS95</accession>
<gene>
    <name evidence="2" type="ORF">QMY55_01835</name>
</gene>